<evidence type="ECO:0000259" key="1">
    <source>
        <dbReference type="Pfam" id="PF00551"/>
    </source>
</evidence>
<dbReference type="InterPro" id="IPR036477">
    <property type="entry name" value="Formyl_transf_N_sf"/>
</dbReference>
<evidence type="ECO:0000313" key="4">
    <source>
        <dbReference type="Proteomes" id="UP000593719"/>
    </source>
</evidence>
<dbReference type="Gene3D" id="3.40.50.12230">
    <property type="match status" value="1"/>
</dbReference>
<dbReference type="AlphaFoldDB" id="A0A7M1B0U5"/>
<protein>
    <submittedName>
        <fullName evidence="3">Hydrogenase</fullName>
    </submittedName>
</protein>
<dbReference type="InterPro" id="IPR001753">
    <property type="entry name" value="Enoyl-CoA_hydra/iso"/>
</dbReference>
<evidence type="ECO:0000259" key="2">
    <source>
        <dbReference type="Pfam" id="PF02911"/>
    </source>
</evidence>
<dbReference type="InterPro" id="IPR047180">
    <property type="entry name" value="HoxX-like"/>
</dbReference>
<dbReference type="InterPro" id="IPR011034">
    <property type="entry name" value="Formyl_transferase-like_C_sf"/>
</dbReference>
<dbReference type="Pfam" id="PF00551">
    <property type="entry name" value="Formyl_trans_N"/>
    <property type="match status" value="1"/>
</dbReference>
<gene>
    <name evidence="3" type="ORF">FJR45_05240</name>
</gene>
<dbReference type="Pfam" id="PF02911">
    <property type="entry name" value="Formyl_trans_C"/>
    <property type="match status" value="1"/>
</dbReference>
<name>A0A7M1B0U5_9BACT</name>
<dbReference type="SUPFAM" id="SSF50486">
    <property type="entry name" value="FMT C-terminal domain-like"/>
    <property type="match status" value="1"/>
</dbReference>
<feature type="domain" description="Formyl transferase N-terminal" evidence="1">
    <location>
        <begin position="34"/>
        <end position="119"/>
    </location>
</feature>
<keyword evidence="4" id="KW-1185">Reference proteome</keyword>
<dbReference type="Pfam" id="PF00378">
    <property type="entry name" value="ECH_1"/>
    <property type="match status" value="1"/>
</dbReference>
<dbReference type="SUPFAM" id="SSF53328">
    <property type="entry name" value="Formyltransferase"/>
    <property type="match status" value="1"/>
</dbReference>
<dbReference type="CDD" id="cd08701">
    <property type="entry name" value="FMT_C_HypX"/>
    <property type="match status" value="1"/>
</dbReference>
<dbReference type="EMBL" id="CP041235">
    <property type="protein sequence ID" value="QOP43387.1"/>
    <property type="molecule type" value="Genomic_DNA"/>
</dbReference>
<sequence>MKITLLVTAFNSLTQVAYSYFKEKKYNIDVVFAINEKQMIDEVFAFSPDFILCPFLKKFVPKEIYENIDTYIVHPGVLGDRGAYAIDNAIRLDKKEWGVTILKANGMFDSGDVVITCNFRMRSAYKSSIYRNEVITTFYSMLDDFLKNRQSKKFILQPDLPMHQTLSQKERAIDWQKDTTQEILKKIYMSDSYPGVKDEILGVECYLYGAWREEKLRGEPKEILAKRDGAVCLGTVDGAIWITHLKEPNRFKLPATYVLKERLQGVKEQRLPLIFDKSYKTFYEISCDIREEVAYLYFNFHNGAFSSDKCMKLKYAFEYIKEQVKIVVLMGGEDFFSNGIHLNILEDSKKNGEDGWSNINAMNDLVKSILFADEVITVASLSKNAGAGGVFLALACDYVVACNEVVLNPHYKTLGLSGSEYHSYLLPKRTGKQMAEKILEECLPMNASQAREIGLVDKLFMLEGYEQSLKNFCLDLLFDEDAYEDFIWKKGDYLQENKMMIEGCRKKEIEIMYPEFWEKESVFHTLRYEFVYKICPQATPKRLKGVECA</sequence>
<dbReference type="SUPFAM" id="SSF52096">
    <property type="entry name" value="ClpP/crotonase"/>
    <property type="match status" value="1"/>
</dbReference>
<dbReference type="Gene3D" id="3.90.226.10">
    <property type="entry name" value="2-enoyl-CoA Hydratase, Chain A, domain 1"/>
    <property type="match status" value="1"/>
</dbReference>
<dbReference type="PANTHER" id="PTHR43388">
    <property type="entry name" value="HYDROGENASE MATURATION FACTOR HOXX"/>
    <property type="match status" value="1"/>
</dbReference>
<organism evidence="3 4">
    <name type="scientific">Sulfurimonas sediminis</name>
    <dbReference type="NCBI Taxonomy" id="2590020"/>
    <lineage>
        <taxon>Bacteria</taxon>
        <taxon>Pseudomonadati</taxon>
        <taxon>Campylobacterota</taxon>
        <taxon>Epsilonproteobacteria</taxon>
        <taxon>Campylobacterales</taxon>
        <taxon>Sulfurimonadaceae</taxon>
        <taxon>Sulfurimonas</taxon>
    </lineage>
</organism>
<dbReference type="KEGG" id="ssei:FJR45_05240"/>
<proteinExistence type="predicted"/>
<dbReference type="InterPro" id="IPR029045">
    <property type="entry name" value="ClpP/crotonase-like_dom_sf"/>
</dbReference>
<accession>A0A7M1B0U5</accession>
<dbReference type="CDD" id="cd06558">
    <property type="entry name" value="crotonase-like"/>
    <property type="match status" value="1"/>
</dbReference>
<dbReference type="RefSeq" id="WP_193151674.1">
    <property type="nucleotide sequence ID" value="NZ_CP041235.1"/>
</dbReference>
<dbReference type="Proteomes" id="UP000593719">
    <property type="component" value="Chromosome"/>
</dbReference>
<dbReference type="PANTHER" id="PTHR43388:SF1">
    <property type="entry name" value="HYDROGENASE MATURATION FACTOR HOXX"/>
    <property type="match status" value="1"/>
</dbReference>
<dbReference type="InterPro" id="IPR002376">
    <property type="entry name" value="Formyl_transf_N"/>
</dbReference>
<evidence type="ECO:0000313" key="3">
    <source>
        <dbReference type="EMBL" id="QOP43387.1"/>
    </source>
</evidence>
<dbReference type="InterPro" id="IPR005793">
    <property type="entry name" value="Formyl_trans_C"/>
</dbReference>
<feature type="domain" description="Formyl transferase C-terminal" evidence="2">
    <location>
        <begin position="166"/>
        <end position="258"/>
    </location>
</feature>
<reference evidence="3 4" key="1">
    <citation type="submission" date="2019-06" db="EMBL/GenBank/DDBJ databases">
        <title>Sulfurimonas gotlandica sp. nov., a chemoautotrophic and psychrotolerant epsilonproteobacterium isolated from a pelagic redoxcline, and an emended description of the genus Sulfurimonas.</title>
        <authorList>
            <person name="Wang S."/>
            <person name="Jiang L."/>
            <person name="Shao Z."/>
        </authorList>
    </citation>
    <scope>NUCLEOTIDE SEQUENCE [LARGE SCALE GENOMIC DNA]</scope>
    <source>
        <strain evidence="3 4">S2-6</strain>
    </source>
</reference>
<dbReference type="GO" id="GO:0003824">
    <property type="term" value="F:catalytic activity"/>
    <property type="evidence" value="ECO:0007669"/>
    <property type="project" value="InterPro"/>
</dbReference>